<dbReference type="PROSITE" id="PS51257">
    <property type="entry name" value="PROKAR_LIPOPROTEIN"/>
    <property type="match status" value="1"/>
</dbReference>
<sequence length="38" mass="3946">MKKKSIKIALILITSLALFSIGGVACVGEINAQANEEA</sequence>
<accession>X1BTM1</accession>
<proteinExistence type="predicted"/>
<evidence type="ECO:0000313" key="1">
    <source>
        <dbReference type="EMBL" id="GAG99109.1"/>
    </source>
</evidence>
<reference evidence="1" key="1">
    <citation type="journal article" date="2014" name="Front. Microbiol.">
        <title>High frequency of phylogenetically diverse reductive dehalogenase-homologous genes in deep subseafloor sedimentary metagenomes.</title>
        <authorList>
            <person name="Kawai M."/>
            <person name="Futagami T."/>
            <person name="Toyoda A."/>
            <person name="Takaki Y."/>
            <person name="Nishi S."/>
            <person name="Hori S."/>
            <person name="Arai W."/>
            <person name="Tsubouchi T."/>
            <person name="Morono Y."/>
            <person name="Uchiyama I."/>
            <person name="Ito T."/>
            <person name="Fujiyama A."/>
            <person name="Inagaki F."/>
            <person name="Takami H."/>
        </authorList>
    </citation>
    <scope>NUCLEOTIDE SEQUENCE</scope>
    <source>
        <strain evidence="1">Expedition CK06-06</strain>
    </source>
</reference>
<organism evidence="1">
    <name type="scientific">marine sediment metagenome</name>
    <dbReference type="NCBI Taxonomy" id="412755"/>
    <lineage>
        <taxon>unclassified sequences</taxon>
        <taxon>metagenomes</taxon>
        <taxon>ecological metagenomes</taxon>
    </lineage>
</organism>
<feature type="non-terminal residue" evidence="1">
    <location>
        <position position="38"/>
    </location>
</feature>
<comment type="caution">
    <text evidence="1">The sequence shown here is derived from an EMBL/GenBank/DDBJ whole genome shotgun (WGS) entry which is preliminary data.</text>
</comment>
<name>X1BTM1_9ZZZZ</name>
<dbReference type="AlphaFoldDB" id="X1BTM1"/>
<dbReference type="EMBL" id="BART01021342">
    <property type="protein sequence ID" value="GAG99109.1"/>
    <property type="molecule type" value="Genomic_DNA"/>
</dbReference>
<gene>
    <name evidence="1" type="ORF">S01H4_39406</name>
</gene>
<protein>
    <submittedName>
        <fullName evidence="1">Uncharacterized protein</fullName>
    </submittedName>
</protein>